<evidence type="ECO:0000259" key="2">
    <source>
        <dbReference type="Pfam" id="PF18962"/>
    </source>
</evidence>
<proteinExistence type="predicted"/>
<evidence type="ECO:0000313" key="5">
    <source>
        <dbReference type="Proteomes" id="UP000679725"/>
    </source>
</evidence>
<dbReference type="EMBL" id="CAJRAU010000001">
    <property type="protein sequence ID" value="CAG5067425.1"/>
    <property type="molecule type" value="Genomic_DNA"/>
</dbReference>
<evidence type="ECO:0000256" key="1">
    <source>
        <dbReference type="SAM" id="SignalP"/>
    </source>
</evidence>
<dbReference type="NCBIfam" id="TIGR04183">
    <property type="entry name" value="Por_Secre_tail"/>
    <property type="match status" value="1"/>
</dbReference>
<evidence type="ECO:0000313" key="4">
    <source>
        <dbReference type="EMBL" id="CAG5067425.1"/>
    </source>
</evidence>
<protein>
    <recommendedName>
        <fullName evidence="6">Secretion system C-terminal sorting domain-containing protein</fullName>
    </recommendedName>
</protein>
<dbReference type="InterPro" id="IPR054215">
    <property type="entry name" value="DUF6923"/>
</dbReference>
<dbReference type="Gene3D" id="2.60.40.10">
    <property type="entry name" value="Immunoglobulins"/>
    <property type="match status" value="1"/>
</dbReference>
<gene>
    <name evidence="4" type="ORF">DYBT9623_00146</name>
</gene>
<dbReference type="Pfam" id="PF21959">
    <property type="entry name" value="DUF6923"/>
    <property type="match status" value="2"/>
</dbReference>
<dbReference type="Pfam" id="PF18962">
    <property type="entry name" value="Por_Secre_tail"/>
    <property type="match status" value="1"/>
</dbReference>
<feature type="domain" description="Secretion system C-terminal sorting" evidence="2">
    <location>
        <begin position="846"/>
        <end position="907"/>
    </location>
</feature>
<dbReference type="Pfam" id="PF17963">
    <property type="entry name" value="Big_9"/>
    <property type="match status" value="2"/>
</dbReference>
<feature type="domain" description="DUF6923" evidence="3">
    <location>
        <begin position="436"/>
        <end position="632"/>
    </location>
</feature>
<keyword evidence="1" id="KW-0732">Signal</keyword>
<name>A0ABM8UJ20_9BACT</name>
<evidence type="ECO:0008006" key="6">
    <source>
        <dbReference type="Google" id="ProtNLM"/>
    </source>
</evidence>
<sequence>MNKHFRKSIHTAKNKIRVAVLASVMTLPVYHAFAQQPAFDCSQASFVIGNRSVGGSNVSDGYTLDLSTGESALAKSPLISSGSAFVNAIGYNSVDNYIWGYRTGTNQLVRIGSDWSVEFFDVTGFASTGFTTGDVSPGGLMYLYTTSAASFTIVDLNPGSTNYLVAQTVPTSGTQLNDWAFNPADGLLYGFGTDKVLYQFDPVSGTRTTLGAVTGGGIETSAFTGAFGTAFFDTDGNMFVGNNSSGAIFKISAPLNTLTASLFSTANVTPGDGARCANASVPVPPVAVNDELNVACESALIDVLANDVAGDAAIVPSTVRLIEPGTSNRVTSLAVPGQGSYEVNVVTGAVTFTPVEGFINTLSVNYVVADSDGLEGEGSIIITGNCPAQPAFPCSELSYVIGNRNVNGSNVSDGYTLDLSTGNAVLGKADLIDGANAFINAIGYNVKDNYIWGFRYNTQQLVRIGSDWSVKTFPVSGFPTPLPGYATGDVSPEGILYLYAANSTEITKVDLNPGSAGYLTAVTVPTTPTELNDWSFNPADGLLYAFGTNKVLYQFDPITGSRTTIGAVTGAGIETSAYTGAFGTAFFDSDGDLYVGNNGSGAIFRISAPLSNLTASLFSTANVTPGDGARCANATVTDPPVAVDDAATGTCSATVVDVLSNDLPGSAPITISSVQLLTPGTLERVTTLAIDGEGQYSVNPETGSVTFTASNGFRGTTSVDYVLADGNGLESIGTITIEVDCPLPVTLVSFDTRKENRTAQLSWSTTEEVNFDRFEIERSTNAKVWTKIGTVGSIGESNTTKHYTFNDLSPEAGENLYRLKMVDHDGTIAFSRVRSLTWEGALSAHIYPNPATDRIYLDQAGTKAVAHVRIYNTSGTKVSASKLHDNYVDVKKLPTGVYILEITYQDGSIGSFRFVRGK</sequence>
<dbReference type="SUPFAM" id="SSF63825">
    <property type="entry name" value="YWTD domain"/>
    <property type="match status" value="1"/>
</dbReference>
<accession>A0ABM8UJ20</accession>
<dbReference type="InterPro" id="IPR026444">
    <property type="entry name" value="Secre_tail"/>
</dbReference>
<dbReference type="RefSeq" id="WP_215231601.1">
    <property type="nucleotide sequence ID" value="NZ_CAJRAU010000001.1"/>
</dbReference>
<dbReference type="SUPFAM" id="SSF63829">
    <property type="entry name" value="Calcium-dependent phosphotriesterase"/>
    <property type="match status" value="1"/>
</dbReference>
<keyword evidence="5" id="KW-1185">Reference proteome</keyword>
<reference evidence="4 5" key="1">
    <citation type="submission" date="2021-04" db="EMBL/GenBank/DDBJ databases">
        <authorList>
            <person name="Rodrigo-Torres L."/>
            <person name="Arahal R. D."/>
            <person name="Lucena T."/>
        </authorList>
    </citation>
    <scope>NUCLEOTIDE SEQUENCE [LARGE SCALE GENOMIC DNA]</scope>
    <source>
        <strain evidence="4 5">CECT 9623</strain>
    </source>
</reference>
<feature type="chain" id="PRO_5045077601" description="Secretion system C-terminal sorting domain-containing protein" evidence="1">
    <location>
        <begin position="35"/>
        <end position="918"/>
    </location>
</feature>
<comment type="caution">
    <text evidence="4">The sequence shown here is derived from an EMBL/GenBank/DDBJ whole genome shotgun (WGS) entry which is preliminary data.</text>
</comment>
<dbReference type="Proteomes" id="UP000679725">
    <property type="component" value="Unassembled WGS sequence"/>
</dbReference>
<evidence type="ECO:0000259" key="3">
    <source>
        <dbReference type="Pfam" id="PF21959"/>
    </source>
</evidence>
<feature type="domain" description="DUF6923" evidence="3">
    <location>
        <begin position="83"/>
        <end position="277"/>
    </location>
</feature>
<dbReference type="InterPro" id="IPR013783">
    <property type="entry name" value="Ig-like_fold"/>
</dbReference>
<feature type="signal peptide" evidence="1">
    <location>
        <begin position="1"/>
        <end position="34"/>
    </location>
</feature>
<organism evidence="4 5">
    <name type="scientific">Dyadobacter linearis</name>
    <dbReference type="NCBI Taxonomy" id="2823330"/>
    <lineage>
        <taxon>Bacteria</taxon>
        <taxon>Pseudomonadati</taxon>
        <taxon>Bacteroidota</taxon>
        <taxon>Cytophagia</taxon>
        <taxon>Cytophagales</taxon>
        <taxon>Spirosomataceae</taxon>
        <taxon>Dyadobacter</taxon>
    </lineage>
</organism>